<dbReference type="InterPro" id="IPR020568">
    <property type="entry name" value="Ribosomal_Su5_D2-typ_SF"/>
</dbReference>
<dbReference type="RefSeq" id="WP_115566047.1">
    <property type="nucleotide sequence ID" value="NZ_QRGR01000013.1"/>
</dbReference>
<dbReference type="PANTHER" id="PTHR16301">
    <property type="entry name" value="IMPACT-RELATED"/>
    <property type="match status" value="1"/>
</dbReference>
<dbReference type="Proteomes" id="UP000256708">
    <property type="component" value="Unassembled WGS sequence"/>
</dbReference>
<sequence length="205" mass="22985">MEEDTYRTIEAPAEGLYKEKGSKFIALAYPVYSEEEVKETMAELKKQYYDARHHCYAYSLGADKGRFRANDDGEPNHSAGDPILGQIRSADLSNVLIAVIRYFGGTKLGVGGLINAYKTAAADALEHATIIEKHETVLLQAQYAYPQMNDVMSLVKEYDLNVRDQQFELDCCLTLEVRKKLQEEITTKLEGIEGVKVSVLNELPV</sequence>
<dbReference type="GO" id="GO:0006446">
    <property type="term" value="P:regulation of translational initiation"/>
    <property type="evidence" value="ECO:0007669"/>
    <property type="project" value="TreeGrafter"/>
</dbReference>
<evidence type="ECO:0000259" key="2">
    <source>
        <dbReference type="Pfam" id="PF01205"/>
    </source>
</evidence>
<comment type="similarity">
    <text evidence="1">Belongs to the IMPACT family.</text>
</comment>
<evidence type="ECO:0000256" key="1">
    <source>
        <dbReference type="ARBA" id="ARBA00007665"/>
    </source>
</evidence>
<feature type="domain" description="Impact N-terminal" evidence="2">
    <location>
        <begin position="20"/>
        <end position="125"/>
    </location>
</feature>
<gene>
    <name evidence="3" type="ORF">DXT99_13275</name>
</gene>
<proteinExistence type="inferred from homology"/>
<dbReference type="InterPro" id="IPR023582">
    <property type="entry name" value="Impact"/>
</dbReference>
<organism evidence="3 4">
    <name type="scientific">Pontibacter diazotrophicus</name>
    <dbReference type="NCBI Taxonomy" id="1400979"/>
    <lineage>
        <taxon>Bacteria</taxon>
        <taxon>Pseudomonadati</taxon>
        <taxon>Bacteroidota</taxon>
        <taxon>Cytophagia</taxon>
        <taxon>Cytophagales</taxon>
        <taxon>Hymenobacteraceae</taxon>
        <taxon>Pontibacter</taxon>
    </lineage>
</organism>
<dbReference type="Pfam" id="PF01205">
    <property type="entry name" value="Impact_N"/>
    <property type="match status" value="1"/>
</dbReference>
<accession>A0A3D8LBG2</accession>
<dbReference type="EMBL" id="QRGR01000013">
    <property type="protein sequence ID" value="RDV14636.1"/>
    <property type="molecule type" value="Genomic_DNA"/>
</dbReference>
<reference evidence="4" key="1">
    <citation type="submission" date="2018-08" db="EMBL/GenBank/DDBJ databases">
        <authorList>
            <person name="Liu Z.-W."/>
            <person name="Du Z.-J."/>
        </authorList>
    </citation>
    <scope>NUCLEOTIDE SEQUENCE [LARGE SCALE GENOMIC DNA]</scope>
    <source>
        <strain evidence="4">H4X</strain>
    </source>
</reference>
<dbReference type="Gene3D" id="3.30.230.30">
    <property type="entry name" value="Impact, N-terminal domain"/>
    <property type="match status" value="1"/>
</dbReference>
<evidence type="ECO:0000313" key="3">
    <source>
        <dbReference type="EMBL" id="RDV14636.1"/>
    </source>
</evidence>
<dbReference type="PANTHER" id="PTHR16301:SF20">
    <property type="entry name" value="IMPACT FAMILY MEMBER YIGZ"/>
    <property type="match status" value="1"/>
</dbReference>
<comment type="caution">
    <text evidence="3">The sequence shown here is derived from an EMBL/GenBank/DDBJ whole genome shotgun (WGS) entry which is preliminary data.</text>
</comment>
<dbReference type="GO" id="GO:0005737">
    <property type="term" value="C:cytoplasm"/>
    <property type="evidence" value="ECO:0007669"/>
    <property type="project" value="TreeGrafter"/>
</dbReference>
<dbReference type="SUPFAM" id="SSF54211">
    <property type="entry name" value="Ribosomal protein S5 domain 2-like"/>
    <property type="match status" value="1"/>
</dbReference>
<protein>
    <submittedName>
        <fullName evidence="3">YigZ family protein</fullName>
    </submittedName>
</protein>
<evidence type="ECO:0000313" key="4">
    <source>
        <dbReference type="Proteomes" id="UP000256708"/>
    </source>
</evidence>
<dbReference type="InterPro" id="IPR001498">
    <property type="entry name" value="Impact_N"/>
</dbReference>
<dbReference type="OrthoDB" id="9813771at2"/>
<keyword evidence="4" id="KW-1185">Reference proteome</keyword>
<dbReference type="AlphaFoldDB" id="A0A3D8LBG2"/>
<dbReference type="InterPro" id="IPR036956">
    <property type="entry name" value="Impact_N_sf"/>
</dbReference>
<name>A0A3D8LBG2_9BACT</name>